<evidence type="ECO:0008006" key="4">
    <source>
        <dbReference type="Google" id="ProtNLM"/>
    </source>
</evidence>
<dbReference type="InterPro" id="IPR053134">
    <property type="entry name" value="RNA-dir_DNA_polymerase"/>
</dbReference>
<dbReference type="Gene3D" id="3.10.10.10">
    <property type="entry name" value="HIV Type 1 Reverse Transcriptase, subunit A, domain 1"/>
    <property type="match status" value="1"/>
</dbReference>
<reference evidence="2 3" key="1">
    <citation type="journal article" date="2019" name="Sci. Rep.">
        <title>Orb-weaving spider Araneus ventricosus genome elucidates the spidroin gene catalogue.</title>
        <authorList>
            <person name="Kono N."/>
            <person name="Nakamura H."/>
            <person name="Ohtoshi R."/>
            <person name="Moran D.A.P."/>
            <person name="Shinohara A."/>
            <person name="Yoshida Y."/>
            <person name="Fujiwara M."/>
            <person name="Mori M."/>
            <person name="Tomita M."/>
            <person name="Arakawa K."/>
        </authorList>
    </citation>
    <scope>NUCLEOTIDE SEQUENCE [LARGE SCALE GENOMIC DNA]</scope>
</reference>
<dbReference type="PANTHER" id="PTHR24559">
    <property type="entry name" value="TRANSPOSON TY3-I GAG-POL POLYPROTEIN"/>
    <property type="match status" value="1"/>
</dbReference>
<proteinExistence type="predicted"/>
<organism evidence="2 3">
    <name type="scientific">Araneus ventricosus</name>
    <name type="common">Orbweaver spider</name>
    <name type="synonym">Epeira ventricosa</name>
    <dbReference type="NCBI Taxonomy" id="182803"/>
    <lineage>
        <taxon>Eukaryota</taxon>
        <taxon>Metazoa</taxon>
        <taxon>Ecdysozoa</taxon>
        <taxon>Arthropoda</taxon>
        <taxon>Chelicerata</taxon>
        <taxon>Arachnida</taxon>
        <taxon>Araneae</taxon>
        <taxon>Araneomorphae</taxon>
        <taxon>Entelegynae</taxon>
        <taxon>Araneoidea</taxon>
        <taxon>Araneidae</taxon>
        <taxon>Araneus</taxon>
    </lineage>
</organism>
<dbReference type="GO" id="GO:0071897">
    <property type="term" value="P:DNA biosynthetic process"/>
    <property type="evidence" value="ECO:0007669"/>
    <property type="project" value="UniProtKB-ARBA"/>
</dbReference>
<dbReference type="SUPFAM" id="SSF56672">
    <property type="entry name" value="DNA/RNA polymerases"/>
    <property type="match status" value="1"/>
</dbReference>
<dbReference type="PANTHER" id="PTHR24559:SF444">
    <property type="entry name" value="REVERSE TRANSCRIPTASE DOMAIN-CONTAINING PROTEIN"/>
    <property type="match status" value="1"/>
</dbReference>
<dbReference type="Proteomes" id="UP000499080">
    <property type="component" value="Unassembled WGS sequence"/>
</dbReference>
<evidence type="ECO:0000256" key="1">
    <source>
        <dbReference type="SAM" id="Coils"/>
    </source>
</evidence>
<evidence type="ECO:0000313" key="2">
    <source>
        <dbReference type="EMBL" id="GBM28203.1"/>
    </source>
</evidence>
<dbReference type="AlphaFoldDB" id="A0A4Y2EGC1"/>
<dbReference type="OrthoDB" id="6783748at2759"/>
<keyword evidence="3" id="KW-1185">Reference proteome</keyword>
<gene>
    <name evidence="2" type="ORF">AVEN_36149_1</name>
</gene>
<dbReference type="InterPro" id="IPR043502">
    <property type="entry name" value="DNA/RNA_pol_sf"/>
</dbReference>
<name>A0A4Y2EGC1_ARAVE</name>
<evidence type="ECO:0000313" key="3">
    <source>
        <dbReference type="Proteomes" id="UP000499080"/>
    </source>
</evidence>
<sequence>MKKKNDKKTRRQKPGESLQVLAADVERLMSLAYAESPMNVRESLAAQYFVDAIRDEDTQHSTRLMDTKDLKSALAYSTKYEAAKTVSKTLRHVRSIEIENNAGKEENDKFESLLNKLEKLFNSSVAGKKNTHRRNPNAEIHGKLDASIECGSRKFQHRIYVADITDPCIFARPQEFFEAQHLPSILEKLKVFNEEKRRAIRNLLKEYQNLFSTSDVDVGRYNITQHRINTGDHPQIKQYPRLLPLTRKEEAERLVKEMADNRIIEESPGPWASPIVLVKKKVGSTRFCVDYRKLNEITKRTVIFYHE</sequence>
<comment type="caution">
    <text evidence="2">The sequence shown here is derived from an EMBL/GenBank/DDBJ whole genome shotgun (WGS) entry which is preliminary data.</text>
</comment>
<protein>
    <recommendedName>
        <fullName evidence="4">Retrovirus-related Pol polyprotein from transposon 297</fullName>
    </recommendedName>
</protein>
<accession>A0A4Y2EGC1</accession>
<feature type="coiled-coil region" evidence="1">
    <location>
        <begin position="186"/>
        <end position="213"/>
    </location>
</feature>
<dbReference type="EMBL" id="BGPR01000605">
    <property type="protein sequence ID" value="GBM28203.1"/>
    <property type="molecule type" value="Genomic_DNA"/>
</dbReference>
<keyword evidence="1" id="KW-0175">Coiled coil</keyword>